<evidence type="ECO:0000256" key="3">
    <source>
        <dbReference type="ARBA" id="ARBA00022827"/>
    </source>
</evidence>
<keyword evidence="3" id="KW-0274">FAD</keyword>
<dbReference type="InterPro" id="IPR016156">
    <property type="entry name" value="FAD/NAD-linked_Rdtase_dimer_sf"/>
</dbReference>
<dbReference type="InterPro" id="IPR050446">
    <property type="entry name" value="FAD-oxidoreductase/Apoptosis"/>
</dbReference>
<dbReference type="SUPFAM" id="SSF51905">
    <property type="entry name" value="FAD/NAD(P)-binding domain"/>
    <property type="match status" value="2"/>
</dbReference>
<keyword evidence="2" id="KW-0285">Flavoprotein</keyword>
<dbReference type="Pfam" id="PF14759">
    <property type="entry name" value="Reductase_C"/>
    <property type="match status" value="1"/>
</dbReference>
<dbReference type="Gene3D" id="3.30.390.30">
    <property type="match status" value="1"/>
</dbReference>
<dbReference type="PANTHER" id="PTHR43557:SF2">
    <property type="entry name" value="RIESKE DOMAIN-CONTAINING PROTEIN-RELATED"/>
    <property type="match status" value="1"/>
</dbReference>
<reference evidence="7" key="1">
    <citation type="submission" date="2023-03" db="EMBL/GenBank/DDBJ databases">
        <title>Actinoallomurus iriomotensis NBRC 103681.</title>
        <authorList>
            <person name="Ichikawa N."/>
            <person name="Sato H."/>
            <person name="Tonouchi N."/>
        </authorList>
    </citation>
    <scope>NUCLEOTIDE SEQUENCE</scope>
    <source>
        <strain evidence="7">NBRC 103681</strain>
    </source>
</reference>
<evidence type="ECO:0000259" key="6">
    <source>
        <dbReference type="Pfam" id="PF14759"/>
    </source>
</evidence>
<dbReference type="InterPro" id="IPR036188">
    <property type="entry name" value="FAD/NAD-bd_sf"/>
</dbReference>
<organism evidence="7 8">
    <name type="scientific">Actinoallomurus iriomotensis</name>
    <dbReference type="NCBI Taxonomy" id="478107"/>
    <lineage>
        <taxon>Bacteria</taxon>
        <taxon>Bacillati</taxon>
        <taxon>Actinomycetota</taxon>
        <taxon>Actinomycetes</taxon>
        <taxon>Streptosporangiales</taxon>
        <taxon>Thermomonosporaceae</taxon>
        <taxon>Actinoallomurus</taxon>
    </lineage>
</organism>
<dbReference type="PANTHER" id="PTHR43557">
    <property type="entry name" value="APOPTOSIS-INDUCING FACTOR 1"/>
    <property type="match status" value="1"/>
</dbReference>
<dbReference type="InterPro" id="IPR023753">
    <property type="entry name" value="FAD/NAD-binding_dom"/>
</dbReference>
<dbReference type="AlphaFoldDB" id="A0A9W6RAJ3"/>
<comment type="cofactor">
    <cofactor evidence="1">
        <name>FAD</name>
        <dbReference type="ChEBI" id="CHEBI:57692"/>
    </cofactor>
</comment>
<dbReference type="GO" id="GO:0005737">
    <property type="term" value="C:cytoplasm"/>
    <property type="evidence" value="ECO:0007669"/>
    <property type="project" value="TreeGrafter"/>
</dbReference>
<evidence type="ECO:0000259" key="5">
    <source>
        <dbReference type="Pfam" id="PF07992"/>
    </source>
</evidence>
<dbReference type="Gene3D" id="3.50.50.60">
    <property type="entry name" value="FAD/NAD(P)-binding domain"/>
    <property type="match status" value="2"/>
</dbReference>
<evidence type="ECO:0000313" key="8">
    <source>
        <dbReference type="Proteomes" id="UP001165135"/>
    </source>
</evidence>
<evidence type="ECO:0000256" key="2">
    <source>
        <dbReference type="ARBA" id="ARBA00022630"/>
    </source>
</evidence>
<name>A0A9W6RAJ3_9ACTN</name>
<dbReference type="PRINTS" id="PR00368">
    <property type="entry name" value="FADPNR"/>
</dbReference>
<sequence length="413" mass="44218">MPEETFVIAGASLAGAKAAEKLREEGFAGRIVLIGEEKRRPYERPPLTKGFLTGNDPLDQAYVHEESWYGDNRVELRLGEAVTAIDRANHEVRLAGGERIGYTRLLLTTGASPRRLDVPGARQDHVHHIRSADDSERLRAALISGDRRVVVVGAGWIGLEAAAAARGYGNDVHVVEPEATPLHRVLGPELGQVFGAVHRRQGVEFTLGDGVAEITETSVLTNSGVELPADVVIVGIGAVPNTALAEEAGLEVDNGVLVDAALRTSDPDIFAAGDVANAQHPLLGRRIRVEHWANALNGGPAAARSMLGHDVAFDQVPYFYTDQFELGMEASGDWAGDYDEVVYRGKDPSAYVSGDSDDLEFIAFWLSGGRVVGGMNVNVWDVTGDIQALIRSGEPVDKARLADPDVPLSDLAT</sequence>
<dbReference type="SUPFAM" id="SSF55424">
    <property type="entry name" value="FAD/NAD-linked reductases, dimerisation (C-terminal) domain"/>
    <property type="match status" value="1"/>
</dbReference>
<comment type="caution">
    <text evidence="7">The sequence shown here is derived from an EMBL/GenBank/DDBJ whole genome shotgun (WGS) entry which is preliminary data.</text>
</comment>
<dbReference type="Pfam" id="PF07992">
    <property type="entry name" value="Pyr_redox_2"/>
    <property type="match status" value="1"/>
</dbReference>
<dbReference type="Proteomes" id="UP001165135">
    <property type="component" value="Unassembled WGS sequence"/>
</dbReference>
<feature type="domain" description="Reductase C-terminal" evidence="6">
    <location>
        <begin position="318"/>
        <end position="411"/>
    </location>
</feature>
<evidence type="ECO:0000313" key="7">
    <source>
        <dbReference type="EMBL" id="GLY72273.1"/>
    </source>
</evidence>
<dbReference type="GO" id="GO:0016651">
    <property type="term" value="F:oxidoreductase activity, acting on NAD(P)H"/>
    <property type="evidence" value="ECO:0007669"/>
    <property type="project" value="TreeGrafter"/>
</dbReference>
<dbReference type="PRINTS" id="PR00411">
    <property type="entry name" value="PNDRDTASEI"/>
</dbReference>
<gene>
    <name evidence="7" type="ORF">Airi01_005400</name>
</gene>
<dbReference type="RefSeq" id="WP_285617263.1">
    <property type="nucleotide sequence ID" value="NZ_BSTJ01000001.1"/>
</dbReference>
<feature type="domain" description="FAD/NAD(P)-binding" evidence="5">
    <location>
        <begin position="6"/>
        <end position="298"/>
    </location>
</feature>
<evidence type="ECO:0000256" key="4">
    <source>
        <dbReference type="ARBA" id="ARBA00023002"/>
    </source>
</evidence>
<dbReference type="InterPro" id="IPR028202">
    <property type="entry name" value="Reductase_C"/>
</dbReference>
<evidence type="ECO:0000256" key="1">
    <source>
        <dbReference type="ARBA" id="ARBA00001974"/>
    </source>
</evidence>
<proteinExistence type="predicted"/>
<accession>A0A9W6RAJ3</accession>
<dbReference type="EMBL" id="BSTJ01000001">
    <property type="protein sequence ID" value="GLY72273.1"/>
    <property type="molecule type" value="Genomic_DNA"/>
</dbReference>
<protein>
    <submittedName>
        <fullName evidence="7">Ferredoxin</fullName>
    </submittedName>
</protein>
<keyword evidence="4" id="KW-0560">Oxidoreductase</keyword>